<comment type="caution">
    <text evidence="2">The sequence shown here is derived from an EMBL/GenBank/DDBJ whole genome shotgun (WGS) entry which is preliminary data.</text>
</comment>
<dbReference type="RefSeq" id="WP_144587118.1">
    <property type="nucleotide sequence ID" value="NZ_VJWX01000072.1"/>
</dbReference>
<dbReference type="GO" id="GO:0009696">
    <property type="term" value="P:salicylic acid metabolic process"/>
    <property type="evidence" value="ECO:0007669"/>
    <property type="project" value="TreeGrafter"/>
</dbReference>
<dbReference type="PANTHER" id="PTHR10992:SF1032">
    <property type="entry name" value="METHYLESTERASE 17"/>
    <property type="match status" value="1"/>
</dbReference>
<dbReference type="InterPro" id="IPR045889">
    <property type="entry name" value="MES/HNL"/>
</dbReference>
<dbReference type="AlphaFoldDB" id="A0A558D0W3"/>
<sequence>MATFVLVPGACHGGWCYEPLDERLRQHGHRVHTLTLTGLAERRHQLSSTVNLDTHIRDVLSFVEVERIRNAVLVGHSYGGMVLSGVADRAPERVGSLVYVDAFVPRDGDSCWTMTSDEQREWYLSVGEDGYSVPPLPFFDKRATPHPLASLLQKIRLTGDLSGFRRRDYVYATRWEGESPFAPTRRRLENDPLWKVHPLDSRHNVMRDAPDKLLEIMLDSAASLD</sequence>
<evidence type="ECO:0000259" key="1">
    <source>
        <dbReference type="Pfam" id="PF12697"/>
    </source>
</evidence>
<reference evidence="2 3" key="1">
    <citation type="submission" date="2019-07" db="EMBL/GenBank/DDBJ databases">
        <authorList>
            <person name="Duangmal K."/>
            <person name="Teo W.F.A."/>
        </authorList>
    </citation>
    <scope>NUCLEOTIDE SEQUENCE [LARGE SCALE GENOMIC DNA]</scope>
    <source>
        <strain evidence="2 3">TBRC 6029</strain>
    </source>
</reference>
<organism evidence="2 3">
    <name type="scientific">Amycolatopsis rhizosphaerae</name>
    <dbReference type="NCBI Taxonomy" id="2053003"/>
    <lineage>
        <taxon>Bacteria</taxon>
        <taxon>Bacillati</taxon>
        <taxon>Actinomycetota</taxon>
        <taxon>Actinomycetes</taxon>
        <taxon>Pseudonocardiales</taxon>
        <taxon>Pseudonocardiaceae</taxon>
        <taxon>Amycolatopsis</taxon>
    </lineage>
</organism>
<dbReference type="Pfam" id="PF12697">
    <property type="entry name" value="Abhydrolase_6"/>
    <property type="match status" value="1"/>
</dbReference>
<reference evidence="2 3" key="2">
    <citation type="submission" date="2019-08" db="EMBL/GenBank/DDBJ databases">
        <title>Amycolatopsis acidicola sp. nov., isolated from peat swamp forest soil.</title>
        <authorList>
            <person name="Srisuk N."/>
        </authorList>
    </citation>
    <scope>NUCLEOTIDE SEQUENCE [LARGE SCALE GENOMIC DNA]</scope>
    <source>
        <strain evidence="2 3">TBRC 6029</strain>
    </source>
</reference>
<dbReference type="Proteomes" id="UP000320011">
    <property type="component" value="Unassembled WGS sequence"/>
</dbReference>
<protein>
    <submittedName>
        <fullName evidence="2">Alpha/beta hydrolase</fullName>
    </submittedName>
</protein>
<dbReference type="SUPFAM" id="SSF53474">
    <property type="entry name" value="alpha/beta-Hydrolases"/>
    <property type="match status" value="1"/>
</dbReference>
<dbReference type="GO" id="GO:0080032">
    <property type="term" value="F:methyl jasmonate esterase activity"/>
    <property type="evidence" value="ECO:0007669"/>
    <property type="project" value="TreeGrafter"/>
</dbReference>
<proteinExistence type="predicted"/>
<dbReference type="OrthoDB" id="9773549at2"/>
<dbReference type="InterPro" id="IPR029058">
    <property type="entry name" value="AB_hydrolase_fold"/>
</dbReference>
<keyword evidence="3" id="KW-1185">Reference proteome</keyword>
<feature type="domain" description="AB hydrolase-1" evidence="1">
    <location>
        <begin position="4"/>
        <end position="212"/>
    </location>
</feature>
<dbReference type="PANTHER" id="PTHR10992">
    <property type="entry name" value="METHYLESTERASE FAMILY MEMBER"/>
    <property type="match status" value="1"/>
</dbReference>
<dbReference type="InterPro" id="IPR000073">
    <property type="entry name" value="AB_hydrolase_1"/>
</dbReference>
<dbReference type="EMBL" id="VJWX01000072">
    <property type="protein sequence ID" value="TVT54642.1"/>
    <property type="molecule type" value="Genomic_DNA"/>
</dbReference>
<dbReference type="Gene3D" id="3.40.50.1820">
    <property type="entry name" value="alpha/beta hydrolase"/>
    <property type="match status" value="1"/>
</dbReference>
<dbReference type="GO" id="GO:0080031">
    <property type="term" value="F:methyl salicylate esterase activity"/>
    <property type="evidence" value="ECO:0007669"/>
    <property type="project" value="TreeGrafter"/>
</dbReference>
<dbReference type="GO" id="GO:0080030">
    <property type="term" value="F:methyl indole-3-acetate esterase activity"/>
    <property type="evidence" value="ECO:0007669"/>
    <property type="project" value="TreeGrafter"/>
</dbReference>
<dbReference type="GO" id="GO:0009694">
    <property type="term" value="P:jasmonic acid metabolic process"/>
    <property type="evidence" value="ECO:0007669"/>
    <property type="project" value="TreeGrafter"/>
</dbReference>
<gene>
    <name evidence="2" type="ORF">FNH05_10295</name>
</gene>
<accession>A0A558D0W3</accession>
<evidence type="ECO:0000313" key="3">
    <source>
        <dbReference type="Proteomes" id="UP000320011"/>
    </source>
</evidence>
<name>A0A558D0W3_9PSEU</name>
<evidence type="ECO:0000313" key="2">
    <source>
        <dbReference type="EMBL" id="TVT54642.1"/>
    </source>
</evidence>
<keyword evidence="2" id="KW-0378">Hydrolase</keyword>